<dbReference type="EC" id="3.1.4.4" evidence="3"/>
<accession>A0ABP8ZKD5</accession>
<dbReference type="RefSeq" id="WP_345314467.1">
    <property type="nucleotide sequence ID" value="NZ_BAABIE010000029.1"/>
</dbReference>
<evidence type="ECO:0000313" key="10">
    <source>
        <dbReference type="Proteomes" id="UP001500822"/>
    </source>
</evidence>
<dbReference type="InterPro" id="IPR001736">
    <property type="entry name" value="PLipase_D/transphosphatidylase"/>
</dbReference>
<gene>
    <name evidence="9" type="ORF">GCM10023217_34500</name>
</gene>
<evidence type="ECO:0000256" key="1">
    <source>
        <dbReference type="ARBA" id="ARBA00000798"/>
    </source>
</evidence>
<dbReference type="SUPFAM" id="SSF56024">
    <property type="entry name" value="Phospholipase D/nuclease"/>
    <property type="match status" value="1"/>
</dbReference>
<proteinExistence type="inferred from homology"/>
<feature type="region of interest" description="Disordered" evidence="7">
    <location>
        <begin position="242"/>
        <end position="261"/>
    </location>
</feature>
<dbReference type="PROSITE" id="PS50035">
    <property type="entry name" value="PLD"/>
    <property type="match status" value="1"/>
</dbReference>
<keyword evidence="5" id="KW-0442">Lipid degradation</keyword>
<reference evidence="10" key="1">
    <citation type="journal article" date="2019" name="Int. J. Syst. Evol. Microbiol.">
        <title>The Global Catalogue of Microorganisms (GCM) 10K type strain sequencing project: providing services to taxonomists for standard genome sequencing and annotation.</title>
        <authorList>
            <consortium name="The Broad Institute Genomics Platform"/>
            <consortium name="The Broad Institute Genome Sequencing Center for Infectious Disease"/>
            <person name="Wu L."/>
            <person name="Ma J."/>
        </authorList>
    </citation>
    <scope>NUCLEOTIDE SEQUENCE [LARGE SCALE GENOMIC DNA]</scope>
    <source>
        <strain evidence="10">JCM 18077</strain>
    </source>
</reference>
<dbReference type="InterPro" id="IPR051406">
    <property type="entry name" value="PLD_domain"/>
</dbReference>
<comment type="catalytic activity">
    <reaction evidence="1">
        <text>a 1,2-diacyl-sn-glycero-3-phosphocholine + H2O = a 1,2-diacyl-sn-glycero-3-phosphate + choline + H(+)</text>
        <dbReference type="Rhea" id="RHEA:14445"/>
        <dbReference type="ChEBI" id="CHEBI:15354"/>
        <dbReference type="ChEBI" id="CHEBI:15377"/>
        <dbReference type="ChEBI" id="CHEBI:15378"/>
        <dbReference type="ChEBI" id="CHEBI:57643"/>
        <dbReference type="ChEBI" id="CHEBI:58608"/>
        <dbReference type="EC" id="3.1.4.4"/>
    </reaction>
</comment>
<comment type="caution">
    <text evidence="9">The sequence shown here is derived from an EMBL/GenBank/DDBJ whole genome shotgun (WGS) entry which is preliminary data.</text>
</comment>
<feature type="domain" description="PLD phosphodiesterase" evidence="8">
    <location>
        <begin position="172"/>
        <end position="199"/>
    </location>
</feature>
<dbReference type="PANTHER" id="PTHR43856">
    <property type="entry name" value="CARDIOLIPIN HYDROLASE"/>
    <property type="match status" value="1"/>
</dbReference>
<dbReference type="InterPro" id="IPR025202">
    <property type="entry name" value="PLD-like_dom"/>
</dbReference>
<dbReference type="EMBL" id="BAABIE010000029">
    <property type="protein sequence ID" value="GAA4759116.1"/>
    <property type="molecule type" value="Genomic_DNA"/>
</dbReference>
<evidence type="ECO:0000313" key="9">
    <source>
        <dbReference type="EMBL" id="GAA4759116.1"/>
    </source>
</evidence>
<evidence type="ECO:0000256" key="5">
    <source>
        <dbReference type="ARBA" id="ARBA00022963"/>
    </source>
</evidence>
<dbReference type="Proteomes" id="UP001500822">
    <property type="component" value="Unassembled WGS sequence"/>
</dbReference>
<keyword evidence="4" id="KW-0378">Hydrolase</keyword>
<dbReference type="Pfam" id="PF13091">
    <property type="entry name" value="PLDc_2"/>
    <property type="match status" value="1"/>
</dbReference>
<keyword evidence="6" id="KW-0443">Lipid metabolism</keyword>
<protein>
    <recommendedName>
        <fullName evidence="3">phospholipase D</fullName>
        <ecNumber evidence="3">3.1.4.4</ecNumber>
    </recommendedName>
</protein>
<evidence type="ECO:0000256" key="2">
    <source>
        <dbReference type="ARBA" id="ARBA00008664"/>
    </source>
</evidence>
<keyword evidence="10" id="KW-1185">Reference proteome</keyword>
<dbReference type="Gene3D" id="3.30.870.10">
    <property type="entry name" value="Endonuclease Chain A"/>
    <property type="match status" value="1"/>
</dbReference>
<name>A0ABP8ZKD5_9ACTN</name>
<evidence type="ECO:0000256" key="4">
    <source>
        <dbReference type="ARBA" id="ARBA00022801"/>
    </source>
</evidence>
<evidence type="ECO:0000256" key="7">
    <source>
        <dbReference type="SAM" id="MobiDB-lite"/>
    </source>
</evidence>
<dbReference type="InterPro" id="IPR047955">
    <property type="entry name" value="DrmC-like"/>
</dbReference>
<evidence type="ECO:0000256" key="3">
    <source>
        <dbReference type="ARBA" id="ARBA00012027"/>
    </source>
</evidence>
<comment type="similarity">
    <text evidence="2">Belongs to the phospholipase D family.</text>
</comment>
<organism evidence="9 10">
    <name type="scientific">Gordonia alkaliphila</name>
    <dbReference type="NCBI Taxonomy" id="1053547"/>
    <lineage>
        <taxon>Bacteria</taxon>
        <taxon>Bacillati</taxon>
        <taxon>Actinomycetota</taxon>
        <taxon>Actinomycetes</taxon>
        <taxon>Mycobacteriales</taxon>
        <taxon>Gordoniaceae</taxon>
        <taxon>Gordonia</taxon>
    </lineage>
</organism>
<dbReference type="NCBIfam" id="NF038319">
    <property type="entry name" value="DISARM_DrmC_I"/>
    <property type="match status" value="1"/>
</dbReference>
<dbReference type="PANTHER" id="PTHR43856:SF1">
    <property type="entry name" value="MITOCHONDRIAL CARDIOLIPIN HYDROLASE"/>
    <property type="match status" value="1"/>
</dbReference>
<evidence type="ECO:0000259" key="8">
    <source>
        <dbReference type="PROSITE" id="PS50035"/>
    </source>
</evidence>
<evidence type="ECO:0000256" key="6">
    <source>
        <dbReference type="ARBA" id="ARBA00023098"/>
    </source>
</evidence>
<sequence>MISDPFALLGKFLTASEADALAAQFAASQHTVKALAVVNAARRGEAKQLLIDAGLNHEDGQRAAEVLRAIAGAKSLRQDLTPVWTMPGDEAKVGHLTGEFHRLVQAARQSVVCATYNFEPTSQMWVVLKEASEQPGVTVVVYVDGRKADSAKVKAQLPKATVYQSSTLPNGREIVSHAKFIVIDHEILLLTSANFSFSAENRNIEFGVLLRDSALAESVESTMTSKHGSLYELVDPIRSPQPLKSASISSETISSRKRGLM</sequence>